<proteinExistence type="predicted"/>
<feature type="binding site" evidence="6">
    <location>
        <position position="233"/>
    </location>
    <ligand>
        <name>Zn(2+)</name>
        <dbReference type="ChEBI" id="CHEBI:29105"/>
        <note>catalytic</note>
    </ligand>
</feature>
<evidence type="ECO:0000256" key="6">
    <source>
        <dbReference type="PIRSR" id="PIRSR608901-2"/>
    </source>
</evidence>
<evidence type="ECO:0000256" key="3">
    <source>
        <dbReference type="ARBA" id="ARBA00022801"/>
    </source>
</evidence>
<dbReference type="Proteomes" id="UP000236724">
    <property type="component" value="Unassembled WGS sequence"/>
</dbReference>
<reference evidence="8 9" key="1">
    <citation type="submission" date="2016-10" db="EMBL/GenBank/DDBJ databases">
        <authorList>
            <person name="de Groot N.N."/>
        </authorList>
    </citation>
    <scope>NUCLEOTIDE SEQUENCE [LARGE SCALE GENOMIC DNA]</scope>
    <source>
        <strain evidence="8">MBHS1</strain>
    </source>
</reference>
<comment type="cofactor">
    <cofactor evidence="6">
        <name>Zn(2+)</name>
        <dbReference type="ChEBI" id="CHEBI:29105"/>
    </cofactor>
</comment>
<dbReference type="EMBL" id="FMSV02000429">
    <property type="protein sequence ID" value="SEH06064.1"/>
    <property type="molecule type" value="Genomic_DNA"/>
</dbReference>
<evidence type="ECO:0000256" key="2">
    <source>
        <dbReference type="ARBA" id="ARBA00022692"/>
    </source>
</evidence>
<dbReference type="RefSeq" id="WP_286019286.1">
    <property type="nucleotide sequence ID" value="NZ_FMSV02000429.1"/>
</dbReference>
<sequence>MMSAKNKETLGFSLIFVFLLFALIVLFSQNPIAQDLSYHLFKDTREISGVPNFWNVFSNLPFLLLGLLGLYKINKLQLVSDLKIAYILLFMGSALVALGSAYYHLWPNNQTLVWDRLPMTIAFMALFSIIIAEFISIRLGRWLLWPLILLGMASVVYWHLTESWGQGDLRYYALVQFFPILVIPVILLCFRPSYTRVSAYWWLLLAYLLAKLFEMLDAEIYQILPVSGHSLKHVLAALGLYILLKAYEQRHLTTAERET</sequence>
<evidence type="ECO:0000256" key="5">
    <source>
        <dbReference type="ARBA" id="ARBA00023136"/>
    </source>
</evidence>
<dbReference type="PANTHER" id="PTHR34368:SF1">
    <property type="entry name" value="OS01G0962200 PROTEIN"/>
    <property type="match status" value="1"/>
</dbReference>
<gene>
    <name evidence="8" type="ORF">MBHS_01919</name>
</gene>
<evidence type="ECO:0000256" key="7">
    <source>
        <dbReference type="SAM" id="Phobius"/>
    </source>
</evidence>
<evidence type="ECO:0000313" key="9">
    <source>
        <dbReference type="Proteomes" id="UP000236724"/>
    </source>
</evidence>
<accession>A0A1H6FAK5</accession>
<evidence type="ECO:0000256" key="4">
    <source>
        <dbReference type="ARBA" id="ARBA00022989"/>
    </source>
</evidence>
<feature type="transmembrane region" description="Helical" evidence="7">
    <location>
        <begin position="172"/>
        <end position="190"/>
    </location>
</feature>
<keyword evidence="6" id="KW-0862">Zinc</keyword>
<dbReference type="GO" id="GO:0006672">
    <property type="term" value="P:ceramide metabolic process"/>
    <property type="evidence" value="ECO:0007669"/>
    <property type="project" value="InterPro"/>
</dbReference>
<keyword evidence="5 7" id="KW-0472">Membrane</keyword>
<feature type="binding site" evidence="6">
    <location>
        <position position="229"/>
    </location>
    <ligand>
        <name>Zn(2+)</name>
        <dbReference type="ChEBI" id="CHEBI:29105"/>
        <note>catalytic</note>
    </ligand>
</feature>
<feature type="transmembrane region" description="Helical" evidence="7">
    <location>
        <begin position="117"/>
        <end position="135"/>
    </location>
</feature>
<dbReference type="GO" id="GO:0016020">
    <property type="term" value="C:membrane"/>
    <property type="evidence" value="ECO:0007669"/>
    <property type="project" value="UniProtKB-SubCell"/>
</dbReference>
<keyword evidence="2 7" id="KW-0812">Transmembrane</keyword>
<dbReference type="AlphaFoldDB" id="A0A1H6FAK5"/>
<evidence type="ECO:0000313" key="8">
    <source>
        <dbReference type="EMBL" id="SEH06064.1"/>
    </source>
</evidence>
<keyword evidence="6" id="KW-0479">Metal-binding</keyword>
<dbReference type="GO" id="GO:0046872">
    <property type="term" value="F:metal ion binding"/>
    <property type="evidence" value="ECO:0007669"/>
    <property type="project" value="UniProtKB-KW"/>
</dbReference>
<feature type="transmembrane region" description="Helical" evidence="7">
    <location>
        <begin position="220"/>
        <end position="244"/>
    </location>
</feature>
<dbReference type="InterPro" id="IPR008901">
    <property type="entry name" value="ACER"/>
</dbReference>
<dbReference type="PANTHER" id="PTHR34368">
    <property type="entry name" value="OS01G0962200 PROTEIN"/>
    <property type="match status" value="1"/>
</dbReference>
<keyword evidence="9" id="KW-1185">Reference proteome</keyword>
<organism evidence="8 9">
    <name type="scientific">Candidatus Venteria ishoeyi</name>
    <dbReference type="NCBI Taxonomy" id="1899563"/>
    <lineage>
        <taxon>Bacteria</taxon>
        <taxon>Pseudomonadati</taxon>
        <taxon>Pseudomonadota</taxon>
        <taxon>Gammaproteobacteria</taxon>
        <taxon>Thiotrichales</taxon>
        <taxon>Thiotrichaceae</taxon>
        <taxon>Venteria</taxon>
    </lineage>
</organism>
<protein>
    <submittedName>
        <fullName evidence="8">Ceramidase</fullName>
    </submittedName>
</protein>
<comment type="subcellular location">
    <subcellularLocation>
        <location evidence="1">Membrane</location>
        <topology evidence="1">Multi-pass membrane protein</topology>
    </subcellularLocation>
</comment>
<keyword evidence="3" id="KW-0378">Hydrolase</keyword>
<dbReference type="GO" id="GO:0016811">
    <property type="term" value="F:hydrolase activity, acting on carbon-nitrogen (but not peptide) bonds, in linear amides"/>
    <property type="evidence" value="ECO:0007669"/>
    <property type="project" value="InterPro"/>
</dbReference>
<keyword evidence="4 7" id="KW-1133">Transmembrane helix</keyword>
<name>A0A1H6FAK5_9GAMM</name>
<dbReference type="Pfam" id="PF05875">
    <property type="entry name" value="Ceramidase"/>
    <property type="match status" value="1"/>
</dbReference>
<evidence type="ECO:0000256" key="1">
    <source>
        <dbReference type="ARBA" id="ARBA00004141"/>
    </source>
</evidence>
<feature type="transmembrane region" description="Helical" evidence="7">
    <location>
        <begin position="142"/>
        <end position="160"/>
    </location>
</feature>
<feature type="transmembrane region" description="Helical" evidence="7">
    <location>
        <begin position="53"/>
        <end position="73"/>
    </location>
</feature>
<feature type="transmembrane region" description="Helical" evidence="7">
    <location>
        <begin position="12"/>
        <end position="33"/>
    </location>
</feature>
<feature type="transmembrane region" description="Helical" evidence="7">
    <location>
        <begin position="85"/>
        <end position="105"/>
    </location>
</feature>
<feature type="transmembrane region" description="Helical" evidence="7">
    <location>
        <begin position="197"/>
        <end position="214"/>
    </location>
</feature>
<feature type="binding site" evidence="6">
    <location>
        <position position="104"/>
    </location>
    <ligand>
        <name>Zn(2+)</name>
        <dbReference type="ChEBI" id="CHEBI:29105"/>
        <note>catalytic</note>
    </ligand>
</feature>